<dbReference type="AlphaFoldDB" id="A0A9D1CWF5"/>
<dbReference type="SUPFAM" id="SSF55120">
    <property type="entry name" value="Pseudouridine synthase"/>
    <property type="match status" value="1"/>
</dbReference>
<dbReference type="HAMAP" id="MF_01080">
    <property type="entry name" value="TruB_bact"/>
    <property type="match status" value="1"/>
</dbReference>
<organism evidence="8 9">
    <name type="scientific">Candidatus Pullichristensenella stercorigallinarum</name>
    <dbReference type="NCBI Taxonomy" id="2840909"/>
    <lineage>
        <taxon>Bacteria</taxon>
        <taxon>Bacillati</taxon>
        <taxon>Bacillota</taxon>
        <taxon>Clostridia</taxon>
        <taxon>Candidatus Pullichristensenella</taxon>
    </lineage>
</organism>
<evidence type="ECO:0000259" key="7">
    <source>
        <dbReference type="Pfam" id="PF16198"/>
    </source>
</evidence>
<evidence type="ECO:0000256" key="1">
    <source>
        <dbReference type="ARBA" id="ARBA00000385"/>
    </source>
</evidence>
<dbReference type="InterPro" id="IPR020103">
    <property type="entry name" value="PsdUridine_synth_cat_dom_sf"/>
</dbReference>
<dbReference type="EC" id="5.4.99.25" evidence="5"/>
<reference evidence="8" key="2">
    <citation type="journal article" date="2021" name="PeerJ">
        <title>Extensive microbial diversity within the chicken gut microbiome revealed by metagenomics and culture.</title>
        <authorList>
            <person name="Gilroy R."/>
            <person name="Ravi A."/>
            <person name="Getino M."/>
            <person name="Pursley I."/>
            <person name="Horton D.L."/>
            <person name="Alikhan N.F."/>
            <person name="Baker D."/>
            <person name="Gharbi K."/>
            <person name="Hall N."/>
            <person name="Watson M."/>
            <person name="Adriaenssens E.M."/>
            <person name="Foster-Nyarko E."/>
            <person name="Jarju S."/>
            <person name="Secka A."/>
            <person name="Antonio M."/>
            <person name="Oren A."/>
            <person name="Chaudhuri R.R."/>
            <person name="La Ragione R."/>
            <person name="Hildebrand F."/>
            <person name="Pallen M.J."/>
        </authorList>
    </citation>
    <scope>NUCLEOTIDE SEQUENCE</scope>
    <source>
        <strain evidence="8">ChiSjej6B24-2974</strain>
    </source>
</reference>
<protein>
    <recommendedName>
        <fullName evidence="5">tRNA pseudouridine synthase B</fullName>
        <ecNumber evidence="5">5.4.99.25</ecNumber>
    </recommendedName>
    <alternativeName>
        <fullName evidence="5">tRNA pseudouridine(55) synthase</fullName>
        <shortName evidence="5">Psi55 synthase</shortName>
    </alternativeName>
    <alternativeName>
        <fullName evidence="5">tRNA pseudouridylate synthase</fullName>
    </alternativeName>
    <alternativeName>
        <fullName evidence="5">tRNA-uridine isomerase</fullName>
    </alternativeName>
</protein>
<dbReference type="Gene3D" id="3.30.2350.10">
    <property type="entry name" value="Pseudouridine synthase"/>
    <property type="match status" value="1"/>
</dbReference>
<dbReference type="Pfam" id="PF01509">
    <property type="entry name" value="TruB_N"/>
    <property type="match status" value="1"/>
</dbReference>
<sequence length="296" mass="31760">MDGFLVLDKPLGRTSSDCVVFVRKRLPRGTAIGHGGTLDPMASGVLPVCVGAATRLFDYIIDKQKTYVAELRLGVTTDTQDATGTVLSETDADIPEEAVRAVLPRFVGDILQTPPMYSAIKRGGKRLYELARRGERVDIEPRPCHVDDVRLTAKLGKNRYRLEIDCGKGVYIRTLCHDIGAALGCGGHMAALTRTRAGVFTLENALALEDVEALGAEGLEKALLPMDAAIAHLPAVRVAARHLSAVRNGMPLRPQWLDAPAPEAAAVRVYVGEAFAGVGAPQADGTVRFRAMLLRA</sequence>
<keyword evidence="3 5" id="KW-0819">tRNA processing</keyword>
<evidence type="ECO:0000256" key="3">
    <source>
        <dbReference type="ARBA" id="ARBA00022694"/>
    </source>
</evidence>
<comment type="similarity">
    <text evidence="2 5">Belongs to the pseudouridine synthase TruB family. Type 1 subfamily.</text>
</comment>
<dbReference type="GO" id="GO:0003723">
    <property type="term" value="F:RNA binding"/>
    <property type="evidence" value="ECO:0007669"/>
    <property type="project" value="InterPro"/>
</dbReference>
<dbReference type="Proteomes" id="UP000824260">
    <property type="component" value="Unassembled WGS sequence"/>
</dbReference>
<evidence type="ECO:0000259" key="6">
    <source>
        <dbReference type="Pfam" id="PF01509"/>
    </source>
</evidence>
<name>A0A9D1CWF5_9FIRM</name>
<comment type="catalytic activity">
    <reaction evidence="1 5">
        <text>uridine(55) in tRNA = pseudouridine(55) in tRNA</text>
        <dbReference type="Rhea" id="RHEA:42532"/>
        <dbReference type="Rhea" id="RHEA-COMP:10101"/>
        <dbReference type="Rhea" id="RHEA-COMP:10102"/>
        <dbReference type="ChEBI" id="CHEBI:65314"/>
        <dbReference type="ChEBI" id="CHEBI:65315"/>
        <dbReference type="EC" id="5.4.99.25"/>
    </reaction>
</comment>
<proteinExistence type="inferred from homology"/>
<dbReference type="InterPro" id="IPR032819">
    <property type="entry name" value="TruB_C"/>
</dbReference>
<comment type="function">
    <text evidence="5">Responsible for synthesis of pseudouridine from uracil-55 in the psi GC loop of transfer RNAs.</text>
</comment>
<evidence type="ECO:0000256" key="5">
    <source>
        <dbReference type="HAMAP-Rule" id="MF_01080"/>
    </source>
</evidence>
<dbReference type="GO" id="GO:1990481">
    <property type="term" value="P:mRNA pseudouridine synthesis"/>
    <property type="evidence" value="ECO:0007669"/>
    <property type="project" value="TreeGrafter"/>
</dbReference>
<comment type="caution">
    <text evidence="8">The sequence shown here is derived from an EMBL/GenBank/DDBJ whole genome shotgun (WGS) entry which is preliminary data.</text>
</comment>
<feature type="domain" description="Pseudouridine synthase II N-terminal" evidence="6">
    <location>
        <begin position="30"/>
        <end position="172"/>
    </location>
</feature>
<feature type="active site" description="Nucleophile" evidence="5">
    <location>
        <position position="39"/>
    </location>
</feature>
<dbReference type="InterPro" id="IPR002501">
    <property type="entry name" value="PsdUridine_synth_N"/>
</dbReference>
<keyword evidence="4 5" id="KW-0413">Isomerase</keyword>
<dbReference type="NCBIfam" id="TIGR00431">
    <property type="entry name" value="TruB"/>
    <property type="match status" value="1"/>
</dbReference>
<evidence type="ECO:0000256" key="4">
    <source>
        <dbReference type="ARBA" id="ARBA00023235"/>
    </source>
</evidence>
<dbReference type="EMBL" id="DVFZ01000079">
    <property type="protein sequence ID" value="HIQ83017.1"/>
    <property type="molecule type" value="Genomic_DNA"/>
</dbReference>
<dbReference type="Pfam" id="PF16198">
    <property type="entry name" value="TruB_C_2"/>
    <property type="match status" value="1"/>
</dbReference>
<dbReference type="PANTHER" id="PTHR13767">
    <property type="entry name" value="TRNA-PSEUDOURIDINE SYNTHASE"/>
    <property type="match status" value="1"/>
</dbReference>
<accession>A0A9D1CWF5</accession>
<evidence type="ECO:0000256" key="2">
    <source>
        <dbReference type="ARBA" id="ARBA00005642"/>
    </source>
</evidence>
<evidence type="ECO:0000313" key="9">
    <source>
        <dbReference type="Proteomes" id="UP000824260"/>
    </source>
</evidence>
<dbReference type="GO" id="GO:0160148">
    <property type="term" value="F:tRNA pseudouridine(55) synthase activity"/>
    <property type="evidence" value="ECO:0007669"/>
    <property type="project" value="UniProtKB-EC"/>
</dbReference>
<dbReference type="CDD" id="cd02573">
    <property type="entry name" value="PseudoU_synth_EcTruB"/>
    <property type="match status" value="1"/>
</dbReference>
<dbReference type="GO" id="GO:0031119">
    <property type="term" value="P:tRNA pseudouridine synthesis"/>
    <property type="evidence" value="ECO:0007669"/>
    <property type="project" value="UniProtKB-UniRule"/>
</dbReference>
<evidence type="ECO:0000313" key="8">
    <source>
        <dbReference type="EMBL" id="HIQ83017.1"/>
    </source>
</evidence>
<reference evidence="8" key="1">
    <citation type="submission" date="2020-10" db="EMBL/GenBank/DDBJ databases">
        <authorList>
            <person name="Gilroy R."/>
        </authorList>
    </citation>
    <scope>NUCLEOTIDE SEQUENCE</scope>
    <source>
        <strain evidence="8">ChiSjej6B24-2974</strain>
    </source>
</reference>
<dbReference type="PANTHER" id="PTHR13767:SF2">
    <property type="entry name" value="PSEUDOURIDYLATE SYNTHASE TRUB1"/>
    <property type="match status" value="1"/>
</dbReference>
<feature type="domain" description="tRNA pseudouridylate synthase B C-terminal" evidence="7">
    <location>
        <begin position="173"/>
        <end position="230"/>
    </location>
</feature>
<gene>
    <name evidence="5 8" type="primary">truB</name>
    <name evidence="8" type="ORF">IAA52_07925</name>
</gene>
<dbReference type="InterPro" id="IPR014780">
    <property type="entry name" value="tRNA_psdUridine_synth_TruB"/>
</dbReference>